<dbReference type="Proteomes" id="UP000244223">
    <property type="component" value="Unassembled WGS sequence"/>
</dbReference>
<reference evidence="1 2" key="1">
    <citation type="submission" date="2018-04" db="EMBL/GenBank/DDBJ databases">
        <title>Genomic Encyclopedia of Archaeal and Bacterial Type Strains, Phase II (KMG-II): from individual species to whole genera.</title>
        <authorList>
            <person name="Goeker M."/>
        </authorList>
    </citation>
    <scope>NUCLEOTIDE SEQUENCE [LARGE SCALE GENOMIC DNA]</scope>
    <source>
        <strain evidence="1 2">DSM 5822</strain>
    </source>
</reference>
<evidence type="ECO:0000313" key="1">
    <source>
        <dbReference type="EMBL" id="PTQ88535.1"/>
    </source>
</evidence>
<keyword evidence="2" id="KW-1185">Reference proteome</keyword>
<protein>
    <recommendedName>
        <fullName evidence="3">Pyocin activator protein PrtN</fullName>
    </recommendedName>
</protein>
<evidence type="ECO:0000313" key="2">
    <source>
        <dbReference type="Proteomes" id="UP000244223"/>
    </source>
</evidence>
<name>A0A2T5IX49_9GAMM</name>
<evidence type="ECO:0008006" key="3">
    <source>
        <dbReference type="Google" id="ProtNLM"/>
    </source>
</evidence>
<sequence>MMTILPSFPDADSLTGTVAESEVSALESRLLMDIQRQYGPLVGGADLLKILGFPSSEAFRQALSRGSIPVPIFAIPHRRGKFALAQDLAVWLTRLRYTGTTNHA</sequence>
<accession>A0A2T5IX49</accession>
<comment type="caution">
    <text evidence="1">The sequence shown here is derived from an EMBL/GenBank/DDBJ whole genome shotgun (WGS) entry which is preliminary data.</text>
</comment>
<dbReference type="RefSeq" id="WP_239987108.1">
    <property type="nucleotide sequence ID" value="NZ_QAON01000011.1"/>
</dbReference>
<dbReference type="EMBL" id="QAON01000011">
    <property type="protein sequence ID" value="PTQ88535.1"/>
    <property type="molecule type" value="Genomic_DNA"/>
</dbReference>
<dbReference type="AlphaFoldDB" id="A0A2T5IX49"/>
<gene>
    <name evidence="1" type="ORF">C8N29_11158</name>
</gene>
<organism evidence="1 2">
    <name type="scientific">Agitococcus lubricus</name>
    <dbReference type="NCBI Taxonomy" id="1077255"/>
    <lineage>
        <taxon>Bacteria</taxon>
        <taxon>Pseudomonadati</taxon>
        <taxon>Pseudomonadota</taxon>
        <taxon>Gammaproteobacteria</taxon>
        <taxon>Moraxellales</taxon>
        <taxon>Moraxellaceae</taxon>
        <taxon>Agitococcus</taxon>
    </lineage>
</organism>
<proteinExistence type="predicted"/>